<dbReference type="OrthoDB" id="3628853at2"/>
<dbReference type="AlphaFoldDB" id="A0A4V2YXC1"/>
<protein>
    <recommendedName>
        <fullName evidence="3">Head-to-tail adaptor</fullName>
    </recommendedName>
</protein>
<evidence type="ECO:0000313" key="2">
    <source>
        <dbReference type="Proteomes" id="UP000294513"/>
    </source>
</evidence>
<gene>
    <name evidence="1" type="ORF">E1298_15215</name>
</gene>
<evidence type="ECO:0000313" key="1">
    <source>
        <dbReference type="EMBL" id="TDD88357.1"/>
    </source>
</evidence>
<accession>A0A4V2YXC1</accession>
<reference evidence="1 2" key="1">
    <citation type="submission" date="2019-03" db="EMBL/GenBank/DDBJ databases">
        <title>Draft genome sequences of novel Actinobacteria.</title>
        <authorList>
            <person name="Sahin N."/>
            <person name="Ay H."/>
            <person name="Saygin H."/>
        </authorList>
    </citation>
    <scope>NUCLEOTIDE SEQUENCE [LARGE SCALE GENOMIC DNA]</scope>
    <source>
        <strain evidence="1 2">H3C3</strain>
    </source>
</reference>
<proteinExistence type="predicted"/>
<dbReference type="RefSeq" id="WP_131893605.1">
    <property type="nucleotide sequence ID" value="NZ_SMKU01000065.1"/>
</dbReference>
<evidence type="ECO:0008006" key="3">
    <source>
        <dbReference type="Google" id="ProtNLM"/>
    </source>
</evidence>
<sequence>MTLAPLATTDDLDARTIAWDDQDLAETYLGVASASVRDAAGVPISRVTSTVSLFGDDGQWLRLPGPPVISVATVTLDGGALVQGTDWALVDGALFRVCGWRVCGPLPVPAVVTYTHGLAEVPADVVDLVCRLTASALVAAAAEDDGSGLAVDRIVSERLGDYAVTYDKASGATEMELADRTRDRLRSRFGGTGAAMVGTR</sequence>
<keyword evidence="2" id="KW-1185">Reference proteome</keyword>
<dbReference type="EMBL" id="SMKU01000065">
    <property type="protein sequence ID" value="TDD88357.1"/>
    <property type="molecule type" value="Genomic_DNA"/>
</dbReference>
<name>A0A4V2YXC1_9ACTN</name>
<dbReference type="Proteomes" id="UP000294513">
    <property type="component" value="Unassembled WGS sequence"/>
</dbReference>
<organism evidence="1 2">
    <name type="scientific">Actinomadura rubrisoli</name>
    <dbReference type="NCBI Taxonomy" id="2530368"/>
    <lineage>
        <taxon>Bacteria</taxon>
        <taxon>Bacillati</taxon>
        <taxon>Actinomycetota</taxon>
        <taxon>Actinomycetes</taxon>
        <taxon>Streptosporangiales</taxon>
        <taxon>Thermomonosporaceae</taxon>
        <taxon>Actinomadura</taxon>
    </lineage>
</organism>
<comment type="caution">
    <text evidence="1">The sequence shown here is derived from an EMBL/GenBank/DDBJ whole genome shotgun (WGS) entry which is preliminary data.</text>
</comment>